<dbReference type="PANTHER" id="PTHR35826:SF1">
    <property type="entry name" value="PROTEIN ATP6V1FNB-LIKE"/>
    <property type="match status" value="1"/>
</dbReference>
<feature type="domain" description="Sperm microtubule inner protein 1 C-terminal" evidence="1">
    <location>
        <begin position="50"/>
        <end position="164"/>
    </location>
</feature>
<dbReference type="Pfam" id="PF22589">
    <property type="entry name" value="SPMIP1"/>
    <property type="match status" value="1"/>
</dbReference>
<sequence length="191" mass="22951">MCDNRCQLFHRENYKKEEFLRMKWFLKNQQKLIDNLGITKATAQIKIKSIEKELPKKDEIEPKISKKYMPTWRPPSLDGSVNIDIMKPIEPEVRAILYEKGIESFICSDNYFRKRLQKLPEDRFYFPDCTNWLYGWRLNDYSLPPISKFGAKAVIQAQFYQRTASCLQRDPDWYRNCQTKNPKNFNDLLTY</sequence>
<proteinExistence type="predicted"/>
<dbReference type="InterPro" id="IPR054323">
    <property type="entry name" value="SPMIP1_C"/>
</dbReference>
<evidence type="ECO:0000313" key="2">
    <source>
        <dbReference type="EMBL" id="KAL2731364.1"/>
    </source>
</evidence>
<gene>
    <name evidence="2" type="ORF">V1478_004909</name>
</gene>
<keyword evidence="3" id="KW-1185">Reference proteome</keyword>
<dbReference type="Proteomes" id="UP001607302">
    <property type="component" value="Unassembled WGS sequence"/>
</dbReference>
<accession>A0ABD2BF26</accession>
<evidence type="ECO:0000313" key="3">
    <source>
        <dbReference type="Proteomes" id="UP001607302"/>
    </source>
</evidence>
<organism evidence="2 3">
    <name type="scientific">Vespula squamosa</name>
    <name type="common">Southern yellow jacket</name>
    <name type="synonym">Wasp</name>
    <dbReference type="NCBI Taxonomy" id="30214"/>
    <lineage>
        <taxon>Eukaryota</taxon>
        <taxon>Metazoa</taxon>
        <taxon>Ecdysozoa</taxon>
        <taxon>Arthropoda</taxon>
        <taxon>Hexapoda</taxon>
        <taxon>Insecta</taxon>
        <taxon>Pterygota</taxon>
        <taxon>Neoptera</taxon>
        <taxon>Endopterygota</taxon>
        <taxon>Hymenoptera</taxon>
        <taxon>Apocrita</taxon>
        <taxon>Aculeata</taxon>
        <taxon>Vespoidea</taxon>
        <taxon>Vespidae</taxon>
        <taxon>Vespinae</taxon>
        <taxon>Vespula</taxon>
    </lineage>
</organism>
<dbReference type="AlphaFoldDB" id="A0ABD2BF26"/>
<comment type="caution">
    <text evidence="2">The sequence shown here is derived from an EMBL/GenBank/DDBJ whole genome shotgun (WGS) entry which is preliminary data.</text>
</comment>
<name>A0ABD2BF26_VESSQ</name>
<reference evidence="2 3" key="1">
    <citation type="journal article" date="2024" name="Ann. Entomol. Soc. Am.">
        <title>Genomic analyses of the southern and eastern yellowjacket wasps (Hymenoptera: Vespidae) reveal evolutionary signatures of social life.</title>
        <authorList>
            <person name="Catto M.A."/>
            <person name="Caine P.B."/>
            <person name="Orr S.E."/>
            <person name="Hunt B.G."/>
            <person name="Goodisman M.A.D."/>
        </authorList>
    </citation>
    <scope>NUCLEOTIDE SEQUENCE [LARGE SCALE GENOMIC DNA]</scope>
    <source>
        <strain evidence="2">233</strain>
        <tissue evidence="2">Head and thorax</tissue>
    </source>
</reference>
<protein>
    <submittedName>
        <fullName evidence="2">Protein ATP6V1FNB-like</fullName>
    </submittedName>
</protein>
<evidence type="ECO:0000259" key="1">
    <source>
        <dbReference type="Pfam" id="PF22589"/>
    </source>
</evidence>
<dbReference type="PANTHER" id="PTHR35826">
    <property type="entry name" value="PROTEIN ATP6V1FNB-LIKE"/>
    <property type="match status" value="1"/>
</dbReference>
<dbReference type="EMBL" id="JAUDFV010000105">
    <property type="protein sequence ID" value="KAL2731364.1"/>
    <property type="molecule type" value="Genomic_DNA"/>
</dbReference>